<keyword evidence="10" id="KW-1185">Reference proteome</keyword>
<name>A0ABU8TKD0_9HYPH</name>
<evidence type="ECO:0000256" key="1">
    <source>
        <dbReference type="ARBA" id="ARBA00004162"/>
    </source>
</evidence>
<evidence type="ECO:0000256" key="2">
    <source>
        <dbReference type="ARBA" id="ARBA00005811"/>
    </source>
</evidence>
<dbReference type="InterPro" id="IPR003400">
    <property type="entry name" value="ExbD"/>
</dbReference>
<dbReference type="RefSeq" id="WP_340274112.1">
    <property type="nucleotide sequence ID" value="NZ_JBAKIA010000005.1"/>
</dbReference>
<comment type="similarity">
    <text evidence="2 7">Belongs to the ExbD/TolR family.</text>
</comment>
<keyword evidence="3" id="KW-1003">Cell membrane</keyword>
<feature type="transmembrane region" description="Helical" evidence="8">
    <location>
        <begin position="12"/>
        <end position="31"/>
    </location>
</feature>
<proteinExistence type="inferred from homology"/>
<organism evidence="9 10">
    <name type="scientific">Roseibium algae</name>
    <dbReference type="NCBI Taxonomy" id="3123038"/>
    <lineage>
        <taxon>Bacteria</taxon>
        <taxon>Pseudomonadati</taxon>
        <taxon>Pseudomonadota</taxon>
        <taxon>Alphaproteobacteria</taxon>
        <taxon>Hyphomicrobiales</taxon>
        <taxon>Stappiaceae</taxon>
        <taxon>Roseibium</taxon>
    </lineage>
</organism>
<comment type="caution">
    <text evidence="9">The sequence shown here is derived from an EMBL/GenBank/DDBJ whole genome shotgun (WGS) entry which is preliminary data.</text>
</comment>
<evidence type="ECO:0000313" key="10">
    <source>
        <dbReference type="Proteomes" id="UP001385499"/>
    </source>
</evidence>
<keyword evidence="7" id="KW-0653">Protein transport</keyword>
<accession>A0ABU8TKD0</accession>
<dbReference type="EMBL" id="JBAKIA010000005">
    <property type="protein sequence ID" value="MEJ8474372.1"/>
    <property type="molecule type" value="Genomic_DNA"/>
</dbReference>
<evidence type="ECO:0000313" key="9">
    <source>
        <dbReference type="EMBL" id="MEJ8474372.1"/>
    </source>
</evidence>
<gene>
    <name evidence="9" type="ORF">V6575_09755</name>
</gene>
<keyword evidence="4 7" id="KW-0812">Transmembrane</keyword>
<keyword evidence="6 8" id="KW-0472">Membrane</keyword>
<evidence type="ECO:0000256" key="5">
    <source>
        <dbReference type="ARBA" id="ARBA00022989"/>
    </source>
</evidence>
<evidence type="ECO:0000256" key="3">
    <source>
        <dbReference type="ARBA" id="ARBA00022475"/>
    </source>
</evidence>
<dbReference type="PANTHER" id="PTHR30558:SF3">
    <property type="entry name" value="BIOPOLYMER TRANSPORT PROTEIN EXBD-RELATED"/>
    <property type="match status" value="1"/>
</dbReference>
<keyword evidence="7" id="KW-0813">Transport</keyword>
<reference evidence="9 10" key="1">
    <citation type="submission" date="2024-02" db="EMBL/GenBank/DDBJ databases">
        <title>Roseibium algae sp. nov., isolated from marine alga (Grateloupia sp.), showing potential in myo-inositol conversion.</title>
        <authorList>
            <person name="Wang Y."/>
        </authorList>
    </citation>
    <scope>NUCLEOTIDE SEQUENCE [LARGE SCALE GENOMIC DNA]</scope>
    <source>
        <strain evidence="9 10">H3510</strain>
    </source>
</reference>
<keyword evidence="5 8" id="KW-1133">Transmembrane helix</keyword>
<evidence type="ECO:0000256" key="6">
    <source>
        <dbReference type="ARBA" id="ARBA00023136"/>
    </source>
</evidence>
<sequence>MRIDLPQARSRKLSLTSLIDVIFLLLLFFMLTSTFTKFGEVEIAPPGGNGKSSGKGPDIIISLVPDGLRINGQQATLDTAEAILAGFAQKGAKSVLILPKEKATAQDLVSAMETIRRVEGLSLTVAK</sequence>
<protein>
    <submittedName>
        <fullName evidence="9">Biopolymer transporter ExbD</fullName>
    </submittedName>
</protein>
<evidence type="ECO:0000256" key="8">
    <source>
        <dbReference type="SAM" id="Phobius"/>
    </source>
</evidence>
<evidence type="ECO:0000256" key="4">
    <source>
        <dbReference type="ARBA" id="ARBA00022692"/>
    </source>
</evidence>
<evidence type="ECO:0000256" key="7">
    <source>
        <dbReference type="RuleBase" id="RU003879"/>
    </source>
</evidence>
<dbReference type="Pfam" id="PF02472">
    <property type="entry name" value="ExbD"/>
    <property type="match status" value="1"/>
</dbReference>
<dbReference type="Proteomes" id="UP001385499">
    <property type="component" value="Unassembled WGS sequence"/>
</dbReference>
<comment type="subcellular location">
    <subcellularLocation>
        <location evidence="1">Cell membrane</location>
        <topology evidence="1">Single-pass membrane protein</topology>
    </subcellularLocation>
    <subcellularLocation>
        <location evidence="7">Cell membrane</location>
        <topology evidence="7">Single-pass type II membrane protein</topology>
    </subcellularLocation>
</comment>
<dbReference type="PANTHER" id="PTHR30558">
    <property type="entry name" value="EXBD MEMBRANE COMPONENT OF PMF-DRIVEN MACROMOLECULE IMPORT SYSTEM"/>
    <property type="match status" value="1"/>
</dbReference>